<dbReference type="Pfam" id="PF18335">
    <property type="entry name" value="SH3_13"/>
    <property type="match status" value="1"/>
</dbReference>
<dbReference type="GO" id="GO:0017116">
    <property type="term" value="F:single-stranded DNA helicase activity"/>
    <property type="evidence" value="ECO:0007669"/>
    <property type="project" value="TreeGrafter"/>
</dbReference>
<dbReference type="Gene3D" id="1.10.10.2220">
    <property type="match status" value="1"/>
</dbReference>
<dbReference type="CDD" id="cd17933">
    <property type="entry name" value="DEXSc_RecD-like"/>
    <property type="match status" value="1"/>
</dbReference>
<evidence type="ECO:0000256" key="1">
    <source>
        <dbReference type="ARBA" id="ARBA00022741"/>
    </source>
</evidence>
<dbReference type="InterPro" id="IPR003593">
    <property type="entry name" value="AAA+_ATPase"/>
</dbReference>
<dbReference type="GO" id="GO:0006310">
    <property type="term" value="P:DNA recombination"/>
    <property type="evidence" value="ECO:0007669"/>
    <property type="project" value="InterPro"/>
</dbReference>
<dbReference type="EC" id="5.6.2.3" evidence="3"/>
<dbReference type="InterPro" id="IPR050534">
    <property type="entry name" value="Coronavir_polyprotein_1ab"/>
</dbReference>
<accession>A0A1U9X4D1</accession>
<dbReference type="InterPro" id="IPR055446">
    <property type="entry name" value="RecD2_N_OB"/>
</dbReference>
<feature type="domain" description="AAA+ ATPase" evidence="4">
    <location>
        <begin position="352"/>
        <end position="506"/>
    </location>
</feature>
<keyword evidence="3" id="KW-0378">Hydrolase</keyword>
<dbReference type="GO" id="GO:0009338">
    <property type="term" value="C:exodeoxyribonuclease V complex"/>
    <property type="evidence" value="ECO:0007669"/>
    <property type="project" value="TreeGrafter"/>
</dbReference>
<dbReference type="CDD" id="cd18809">
    <property type="entry name" value="SF1_C_RecD"/>
    <property type="match status" value="1"/>
</dbReference>
<dbReference type="GO" id="GO:0043139">
    <property type="term" value="F:5'-3' DNA helicase activity"/>
    <property type="evidence" value="ECO:0007669"/>
    <property type="project" value="UniProtKB-UniRule"/>
</dbReference>
<dbReference type="Pfam" id="PF13538">
    <property type="entry name" value="UvrD_C_2"/>
    <property type="match status" value="1"/>
</dbReference>
<dbReference type="GO" id="GO:0003677">
    <property type="term" value="F:DNA binding"/>
    <property type="evidence" value="ECO:0007669"/>
    <property type="project" value="UniProtKB-UniRule"/>
</dbReference>
<dbReference type="NCBIfam" id="TIGR01448">
    <property type="entry name" value="recD_rel"/>
    <property type="match status" value="1"/>
</dbReference>
<comment type="similarity">
    <text evidence="3">Belongs to the RecD family. RecD2 subfamily.</text>
</comment>
<dbReference type="InterPro" id="IPR041451">
    <property type="entry name" value="RecD2_SH13"/>
</dbReference>
<dbReference type="PANTHER" id="PTHR43788">
    <property type="entry name" value="DNA2/NAM7 HELICASE FAMILY MEMBER"/>
    <property type="match status" value="1"/>
</dbReference>
<sequence>MENLSLFDLSHVKGEVIRILFQNSDNYYTVIKVDVMDSNEDFDQEVTIVGYLPQIVEGETYLFKGKVTNHPKYGKQLQAETFEKELPQTKQGVIHYLSSDLFKGIGKKTAETIVDKLGEDALQKIIDDPDVLKEIPKLNKQKRDTIAESIRENQAIERIMIKLNELGFGPKLAMAIYQFYKEETLNIIKQSPYRLVMDINGIGFQRADQIAEQVGISKDHHDRLVAGVSYFLDQQSLQNGHTFLPVDILVNGAYELLNHNQPEVVNKDQINGVIIEMSEENKLIIENDNCFLPSLYYSEAKSVQIIHRLYQHQDELKEIEKSDLQLHIGQIEDMNDVSYADGQKLALETAINHKMMLLTGGPGTGKTTVIRGICELYSEIHGVSLNYDDYQEGTDFPIVLAAPTGRAAKRLSESTGLEAMTIHRLIGWSKDTQPDDVLDNDIHAHLIILDEMSMVDTWLMYQFLRAVPDYAQIIFVGDEDQLPSVGPGQIFKDLIDSKVIPRVNLTEVYRQQEGSSIIDLAHKIKNGLPVSINEKHHDRSFIPCSSNQIATVVEKVVQGAVNKGYNMQDIQVLAPIYRGPAGINKLNELLQDILNPKDEDTRFLQYGDIEYRENDKVLQLINRPDDNVFNGDIGVVTGVYKAEENALGKDVVIVDYEGNDITYTKQDLSEITHAYCCSIHKSQGSEFPIVIMPIVRQYFRMLQKNILYTGLTRAKQSLVVCGEEQAFNQGIQTLGHERMTSFDTKLKMYFDTDVETDTESETETIQTKHIILTEDNMFEIDPMINMNDKSPYDFMK</sequence>
<dbReference type="SUPFAM" id="SSF52540">
    <property type="entry name" value="P-loop containing nucleoside triphosphate hydrolases"/>
    <property type="match status" value="2"/>
</dbReference>
<feature type="binding site" evidence="3">
    <location>
        <begin position="363"/>
        <end position="367"/>
    </location>
    <ligand>
        <name>ATP</name>
        <dbReference type="ChEBI" id="CHEBI:30616"/>
    </ligand>
</feature>
<dbReference type="InterPro" id="IPR006345">
    <property type="entry name" value="RecD2"/>
</dbReference>
<dbReference type="AlphaFoldDB" id="A0A1U9X4D1"/>
<protein>
    <recommendedName>
        <fullName evidence="3">ATP-dependent RecD2 DNA helicase</fullName>
        <ecNumber evidence="3">5.6.2.3</ecNumber>
    </recommendedName>
    <alternativeName>
        <fullName evidence="3">DNA 5'-3' helicase subunit RecD2</fullName>
    </alternativeName>
</protein>
<dbReference type="EMBL" id="KX712119">
    <property type="protein sequence ID" value="AQY75647.1"/>
    <property type="molecule type" value="Genomic_DNA"/>
</dbReference>
<keyword evidence="3" id="KW-0413">Isomerase</keyword>
<name>A0A1U9X4D1_STAEP</name>
<dbReference type="SMART" id="SM00382">
    <property type="entry name" value="AAA"/>
    <property type="match status" value="1"/>
</dbReference>
<keyword evidence="2 3" id="KW-0067">ATP-binding</keyword>
<evidence type="ECO:0000313" key="5">
    <source>
        <dbReference type="EMBL" id="AQY75647.1"/>
    </source>
</evidence>
<comment type="catalytic activity">
    <reaction evidence="3">
        <text>ATP + H2O = ADP + phosphate + H(+)</text>
        <dbReference type="Rhea" id="RHEA:13065"/>
        <dbReference type="ChEBI" id="CHEBI:15377"/>
        <dbReference type="ChEBI" id="CHEBI:15378"/>
        <dbReference type="ChEBI" id="CHEBI:30616"/>
        <dbReference type="ChEBI" id="CHEBI:43474"/>
        <dbReference type="ChEBI" id="CHEBI:456216"/>
        <dbReference type="EC" id="5.6.2.3"/>
    </reaction>
</comment>
<evidence type="ECO:0000256" key="3">
    <source>
        <dbReference type="HAMAP-Rule" id="MF_01488"/>
    </source>
</evidence>
<dbReference type="Gene3D" id="3.40.50.300">
    <property type="entry name" value="P-loop containing nucleotide triphosphate hydrolases"/>
    <property type="match status" value="2"/>
</dbReference>
<dbReference type="InterPro" id="IPR027417">
    <property type="entry name" value="P-loop_NTPase"/>
</dbReference>
<dbReference type="GO" id="GO:0016887">
    <property type="term" value="F:ATP hydrolysis activity"/>
    <property type="evidence" value="ECO:0007669"/>
    <property type="project" value="RHEA"/>
</dbReference>
<dbReference type="HAMAP" id="MF_01488">
    <property type="entry name" value="RecD2"/>
    <property type="match status" value="1"/>
</dbReference>
<keyword evidence="3" id="KW-0238">DNA-binding</keyword>
<evidence type="ECO:0000256" key="2">
    <source>
        <dbReference type="ARBA" id="ARBA00022840"/>
    </source>
</evidence>
<dbReference type="GO" id="GO:0005524">
    <property type="term" value="F:ATP binding"/>
    <property type="evidence" value="ECO:0007669"/>
    <property type="project" value="UniProtKB-UniRule"/>
</dbReference>
<dbReference type="Gene3D" id="2.30.30.940">
    <property type="match status" value="1"/>
</dbReference>
<dbReference type="InterPro" id="IPR027785">
    <property type="entry name" value="UvrD-like_helicase_C"/>
</dbReference>
<gene>
    <name evidence="5" type="primary">recD</name>
    <name evidence="3" type="synonym">recD2</name>
    <name evidence="5" type="synonym">TraA</name>
</gene>
<keyword evidence="1 3" id="KW-0547">Nucleotide-binding</keyword>
<dbReference type="InterPro" id="IPR029493">
    <property type="entry name" value="RecD2-like_HHH"/>
</dbReference>
<evidence type="ECO:0000259" key="4">
    <source>
        <dbReference type="SMART" id="SM00382"/>
    </source>
</evidence>
<dbReference type="Pfam" id="PF23139">
    <property type="entry name" value="OB_YrrC"/>
    <property type="match status" value="1"/>
</dbReference>
<proteinExistence type="inferred from homology"/>
<dbReference type="PANTHER" id="PTHR43788:SF6">
    <property type="entry name" value="DNA HELICASE B"/>
    <property type="match status" value="1"/>
</dbReference>
<comment type="function">
    <text evidence="3">DNA-dependent ATPase and ATP-dependent 5'-3' DNA helicase. Has no activity on blunt DNA or DNA with 3'-overhangs, requires at least 10 bases of 5'-ssDNA for helicase activity.</text>
</comment>
<dbReference type="Pfam" id="PF13245">
    <property type="entry name" value="AAA_19"/>
    <property type="match status" value="1"/>
</dbReference>
<keyword evidence="3 5" id="KW-0347">Helicase</keyword>
<dbReference type="Pfam" id="PF14490">
    <property type="entry name" value="HHH_RecD2"/>
    <property type="match status" value="1"/>
</dbReference>
<reference evidence="5" key="1">
    <citation type="journal article" date="2017" name="Front. Microbiol.">
        <title>Detection and Genetic Environment of Pleuromutilin-Lincosamide-Streptogramin A Resistance Genes in Staphylococci Isolated from Pets.</title>
        <authorList>
            <person name="Deng F."/>
            <person name="Wang H."/>
            <person name="Liao Y."/>
            <person name="Li J."/>
            <person name="Fessler A.T."/>
            <person name="Michael G.B."/>
            <person name="Schwarz S."/>
            <person name="Wang Y."/>
        </authorList>
    </citation>
    <scope>NUCLEOTIDE SEQUENCE</scope>
    <source>
        <strain evidence="5">138N</strain>
    </source>
</reference>
<organism evidence="5">
    <name type="scientific">Staphylococcus epidermidis</name>
    <dbReference type="NCBI Taxonomy" id="1282"/>
    <lineage>
        <taxon>Bacteria</taxon>
        <taxon>Bacillati</taxon>
        <taxon>Bacillota</taxon>
        <taxon>Bacilli</taxon>
        <taxon>Bacillales</taxon>
        <taxon>Staphylococcaceae</taxon>
        <taxon>Staphylococcus</taxon>
    </lineage>
</organism>